<evidence type="ECO:0000256" key="1">
    <source>
        <dbReference type="ARBA" id="ARBA00023015"/>
    </source>
</evidence>
<dbReference type="InterPro" id="IPR001845">
    <property type="entry name" value="HTH_ArsR_DNA-bd_dom"/>
</dbReference>
<keyword evidence="6" id="KW-1185">Reference proteome</keyword>
<dbReference type="InterPro" id="IPR051011">
    <property type="entry name" value="Metal_resp_trans_reg"/>
</dbReference>
<name>A0A7V7PJW5_9HYPH</name>
<dbReference type="EMBL" id="VZDO01000032">
    <property type="protein sequence ID" value="KAB0675604.1"/>
    <property type="molecule type" value="Genomic_DNA"/>
</dbReference>
<sequence>MELEIAAGMFDALGNPTRLRILHHLANAGEQGMPVGALQAEIGIPNSTLSHHLAKLANVGLVSQERRATTLVCRIVGETLSTLSTYLANPRPKAG</sequence>
<dbReference type="GO" id="GO:0003677">
    <property type="term" value="F:DNA binding"/>
    <property type="evidence" value="ECO:0007669"/>
    <property type="project" value="UniProtKB-KW"/>
</dbReference>
<reference evidence="5 6" key="1">
    <citation type="submission" date="2019-09" db="EMBL/GenBank/DDBJ databases">
        <title>YIM 132180 draft genome.</title>
        <authorList>
            <person name="Zhang K."/>
        </authorList>
    </citation>
    <scope>NUCLEOTIDE SEQUENCE [LARGE SCALE GENOMIC DNA]</scope>
    <source>
        <strain evidence="5 6">YIM 132180</strain>
    </source>
</reference>
<dbReference type="NCBIfam" id="NF033788">
    <property type="entry name" value="HTH_metalloreg"/>
    <property type="match status" value="1"/>
</dbReference>
<proteinExistence type="predicted"/>
<dbReference type="SUPFAM" id="SSF46785">
    <property type="entry name" value="Winged helix' DNA-binding domain"/>
    <property type="match status" value="1"/>
</dbReference>
<dbReference type="PANTHER" id="PTHR43132">
    <property type="entry name" value="ARSENICAL RESISTANCE OPERON REPRESSOR ARSR-RELATED"/>
    <property type="match status" value="1"/>
</dbReference>
<dbReference type="GO" id="GO:0003700">
    <property type="term" value="F:DNA-binding transcription factor activity"/>
    <property type="evidence" value="ECO:0007669"/>
    <property type="project" value="InterPro"/>
</dbReference>
<comment type="caution">
    <text evidence="5">The sequence shown here is derived from an EMBL/GenBank/DDBJ whole genome shotgun (WGS) entry which is preliminary data.</text>
</comment>
<dbReference type="Proteomes" id="UP000432089">
    <property type="component" value="Unassembled WGS sequence"/>
</dbReference>
<keyword evidence="3" id="KW-0804">Transcription</keyword>
<accession>A0A7V7PJW5</accession>
<dbReference type="AlphaFoldDB" id="A0A7V7PJW5"/>
<gene>
    <name evidence="5" type="ORF">F6X38_23015</name>
</gene>
<dbReference type="SMART" id="SM00418">
    <property type="entry name" value="HTH_ARSR"/>
    <property type="match status" value="1"/>
</dbReference>
<keyword evidence="2" id="KW-0238">DNA-binding</keyword>
<organism evidence="5 6">
    <name type="scientific">Plantimonas leprariae</name>
    <dbReference type="NCBI Taxonomy" id="2615207"/>
    <lineage>
        <taxon>Bacteria</taxon>
        <taxon>Pseudomonadati</taxon>
        <taxon>Pseudomonadota</taxon>
        <taxon>Alphaproteobacteria</taxon>
        <taxon>Hyphomicrobiales</taxon>
        <taxon>Aurantimonadaceae</taxon>
        <taxon>Plantimonas</taxon>
    </lineage>
</organism>
<evidence type="ECO:0000313" key="6">
    <source>
        <dbReference type="Proteomes" id="UP000432089"/>
    </source>
</evidence>
<evidence type="ECO:0000259" key="4">
    <source>
        <dbReference type="PROSITE" id="PS50987"/>
    </source>
</evidence>
<dbReference type="Gene3D" id="1.10.10.10">
    <property type="entry name" value="Winged helix-like DNA-binding domain superfamily/Winged helix DNA-binding domain"/>
    <property type="match status" value="1"/>
</dbReference>
<dbReference type="InterPro" id="IPR011991">
    <property type="entry name" value="ArsR-like_HTH"/>
</dbReference>
<dbReference type="PANTHER" id="PTHR43132:SF2">
    <property type="entry name" value="ARSENICAL RESISTANCE OPERON REPRESSOR ARSR-RELATED"/>
    <property type="match status" value="1"/>
</dbReference>
<dbReference type="PRINTS" id="PR00778">
    <property type="entry name" value="HTHARSR"/>
</dbReference>
<dbReference type="PROSITE" id="PS50987">
    <property type="entry name" value="HTH_ARSR_2"/>
    <property type="match status" value="1"/>
</dbReference>
<evidence type="ECO:0000313" key="5">
    <source>
        <dbReference type="EMBL" id="KAB0675604.1"/>
    </source>
</evidence>
<evidence type="ECO:0000256" key="2">
    <source>
        <dbReference type="ARBA" id="ARBA00023125"/>
    </source>
</evidence>
<dbReference type="InterPro" id="IPR036390">
    <property type="entry name" value="WH_DNA-bd_sf"/>
</dbReference>
<evidence type="ECO:0000256" key="3">
    <source>
        <dbReference type="ARBA" id="ARBA00023163"/>
    </source>
</evidence>
<dbReference type="Pfam" id="PF12840">
    <property type="entry name" value="HTH_20"/>
    <property type="match status" value="1"/>
</dbReference>
<keyword evidence="1" id="KW-0805">Transcription regulation</keyword>
<dbReference type="CDD" id="cd00090">
    <property type="entry name" value="HTH_ARSR"/>
    <property type="match status" value="1"/>
</dbReference>
<protein>
    <submittedName>
        <fullName evidence="5">Helix-turn-helix transcriptional regulator</fullName>
    </submittedName>
</protein>
<dbReference type="RefSeq" id="WP_150974048.1">
    <property type="nucleotide sequence ID" value="NZ_VZDO01000032.1"/>
</dbReference>
<feature type="domain" description="HTH arsR-type" evidence="4">
    <location>
        <begin position="1"/>
        <end position="95"/>
    </location>
</feature>
<dbReference type="InterPro" id="IPR036388">
    <property type="entry name" value="WH-like_DNA-bd_sf"/>
</dbReference>